<evidence type="ECO:0000259" key="1">
    <source>
        <dbReference type="PROSITE" id="PS51819"/>
    </source>
</evidence>
<gene>
    <name evidence="2" type="ORF">A3A60_02335</name>
</gene>
<dbReference type="SUPFAM" id="SSF54593">
    <property type="entry name" value="Glyoxalase/Bleomycin resistance protein/Dihydroxybiphenyl dioxygenase"/>
    <property type="match status" value="1"/>
</dbReference>
<proteinExistence type="predicted"/>
<dbReference type="Proteomes" id="UP000179227">
    <property type="component" value="Unassembled WGS sequence"/>
</dbReference>
<reference evidence="2 3" key="1">
    <citation type="journal article" date="2016" name="Nat. Commun.">
        <title>Thousands of microbial genomes shed light on interconnected biogeochemical processes in an aquifer system.</title>
        <authorList>
            <person name="Anantharaman K."/>
            <person name="Brown C.T."/>
            <person name="Hug L.A."/>
            <person name="Sharon I."/>
            <person name="Castelle C.J."/>
            <person name="Probst A.J."/>
            <person name="Thomas B.C."/>
            <person name="Singh A."/>
            <person name="Wilkins M.J."/>
            <person name="Karaoz U."/>
            <person name="Brodie E.L."/>
            <person name="Williams K.H."/>
            <person name="Hubbard S.S."/>
            <person name="Banfield J.F."/>
        </authorList>
    </citation>
    <scope>NUCLEOTIDE SEQUENCE [LARGE SCALE GENOMIC DNA]</scope>
</reference>
<protein>
    <recommendedName>
        <fullName evidence="1">VOC domain-containing protein</fullName>
    </recommendedName>
</protein>
<dbReference type="Pfam" id="PF00903">
    <property type="entry name" value="Glyoxalase"/>
    <property type="match status" value="1"/>
</dbReference>
<dbReference type="STRING" id="1797729.A3A60_02335"/>
<dbReference type="EMBL" id="MFBS01000006">
    <property type="protein sequence ID" value="OGE10800.1"/>
    <property type="molecule type" value="Genomic_DNA"/>
</dbReference>
<name>A0A1F5I397_9BACT</name>
<organism evidence="2 3">
    <name type="scientific">Candidatus Curtissbacteria bacterium RIFCSPLOWO2_01_FULL_42_26</name>
    <dbReference type="NCBI Taxonomy" id="1797729"/>
    <lineage>
        <taxon>Bacteria</taxon>
        <taxon>Candidatus Curtissiibacteriota</taxon>
    </lineage>
</organism>
<dbReference type="AlphaFoldDB" id="A0A1F5I397"/>
<dbReference type="InterPro" id="IPR004360">
    <property type="entry name" value="Glyas_Fos-R_dOase_dom"/>
</dbReference>
<evidence type="ECO:0000313" key="2">
    <source>
        <dbReference type="EMBL" id="OGE10800.1"/>
    </source>
</evidence>
<dbReference type="PROSITE" id="PS51819">
    <property type="entry name" value="VOC"/>
    <property type="match status" value="1"/>
</dbReference>
<dbReference type="InterPro" id="IPR029068">
    <property type="entry name" value="Glyas_Bleomycin-R_OHBP_Dase"/>
</dbReference>
<sequence length="93" mass="10630">MEIGDKGEKGYDFDIKGTGLYILDHSGIKGKNPKGARVMFNLEVDDIEKEFARLRKEDIKVVQKVYHIEGYGLIATFEDPDGNYFQFVQVRAN</sequence>
<comment type="caution">
    <text evidence="2">The sequence shown here is derived from an EMBL/GenBank/DDBJ whole genome shotgun (WGS) entry which is preliminary data.</text>
</comment>
<accession>A0A1F5I397</accession>
<feature type="domain" description="VOC" evidence="1">
    <location>
        <begin position="1"/>
        <end position="90"/>
    </location>
</feature>
<evidence type="ECO:0000313" key="3">
    <source>
        <dbReference type="Proteomes" id="UP000179227"/>
    </source>
</evidence>
<dbReference type="Gene3D" id="3.10.180.10">
    <property type="entry name" value="2,3-Dihydroxybiphenyl 1,2-Dioxygenase, domain 1"/>
    <property type="match status" value="1"/>
</dbReference>
<dbReference type="InterPro" id="IPR037523">
    <property type="entry name" value="VOC_core"/>
</dbReference>